<sequence>MPNLDFLIEILEKRGVSGDEHAFSAFIVDYVHKRRSDWKVMPEVLFGERFHDNIILKFGNPRTVVFAHMDTIGFTSRYENQLVPIGGPDVQDGDALVGEDARGPIACKVKIQDGDVTHDFPRGIVPGTNLSYEQNISMEDGFIQAAYLDNRLGVYNALRLCEDLEDGVVVFSTYEEHGGGSVPFLMKYVNEQWGVKQALISDITWVTEGVRHHEGVAISLRDQFIPRKVFTDKIVRLAEESGIPYQLEVEGAGGSDGREVQMSPFLVDWCFIGAAEDNVHTPYEKVSLKDLEAMIQLYKYLMARL</sequence>
<dbReference type="GO" id="GO:0046872">
    <property type="term" value="F:metal ion binding"/>
    <property type="evidence" value="ECO:0007669"/>
    <property type="project" value="UniProtKB-UniRule"/>
</dbReference>
<evidence type="ECO:0000256" key="2">
    <source>
        <dbReference type="ARBA" id="ARBA00022438"/>
    </source>
</evidence>
<feature type="binding site" evidence="8">
    <location>
        <position position="149"/>
    </location>
    <ligand>
        <name>Zn(2+)</name>
        <dbReference type="ChEBI" id="CHEBI:29105"/>
        <label>1</label>
    </ligand>
</feature>
<keyword evidence="3" id="KW-0645">Protease</keyword>
<feature type="binding site" evidence="8">
    <location>
        <position position="176"/>
    </location>
    <ligand>
        <name>Zn(2+)</name>
        <dbReference type="ChEBI" id="CHEBI:29105"/>
        <label>2</label>
    </ligand>
</feature>
<dbReference type="Proteomes" id="UP000316614">
    <property type="component" value="Chromosome"/>
</dbReference>
<evidence type="ECO:0000256" key="8">
    <source>
        <dbReference type="PIRSR" id="PIRSR001123-2"/>
    </source>
</evidence>
<evidence type="ECO:0000256" key="6">
    <source>
        <dbReference type="PIRNR" id="PIRNR001123"/>
    </source>
</evidence>
<dbReference type="AlphaFoldDB" id="A0A514CDU9"/>
<keyword evidence="10" id="KW-1185">Reference proteome</keyword>
<evidence type="ECO:0000256" key="5">
    <source>
        <dbReference type="ARBA" id="ARBA00022801"/>
    </source>
</evidence>
<name>A0A514CDU9_9BACT</name>
<dbReference type="SUPFAM" id="SSF53187">
    <property type="entry name" value="Zn-dependent exopeptidases"/>
    <property type="match status" value="1"/>
</dbReference>
<evidence type="ECO:0000256" key="3">
    <source>
        <dbReference type="ARBA" id="ARBA00022670"/>
    </source>
</evidence>
<keyword evidence="4 8" id="KW-0479">Metal-binding</keyword>
<comment type="similarity">
    <text evidence="1 6">Belongs to the peptidase M42 family.</text>
</comment>
<gene>
    <name evidence="9" type="ORF">FKX85_02630</name>
</gene>
<proteinExistence type="inferred from homology"/>
<dbReference type="OrthoDB" id="867380at2"/>
<evidence type="ECO:0000313" key="10">
    <source>
        <dbReference type="Proteomes" id="UP000316614"/>
    </source>
</evidence>
<keyword evidence="2" id="KW-0031">Aminopeptidase</keyword>
<dbReference type="KEGG" id="echi:FKX85_02630"/>
<evidence type="ECO:0000256" key="1">
    <source>
        <dbReference type="ARBA" id="ARBA00006272"/>
    </source>
</evidence>
<dbReference type="PANTHER" id="PTHR32481">
    <property type="entry name" value="AMINOPEPTIDASE"/>
    <property type="match status" value="1"/>
</dbReference>
<evidence type="ECO:0000313" key="9">
    <source>
        <dbReference type="EMBL" id="QDH77988.1"/>
    </source>
</evidence>
<dbReference type="PANTHER" id="PTHR32481:SF7">
    <property type="entry name" value="AMINOPEPTIDASE YHFE-RELATED"/>
    <property type="match status" value="1"/>
</dbReference>
<dbReference type="GO" id="GO:0006508">
    <property type="term" value="P:proteolysis"/>
    <property type="evidence" value="ECO:0007669"/>
    <property type="project" value="UniProtKB-KW"/>
</dbReference>
<organism evidence="9 10">
    <name type="scientific">Echinicola soli</name>
    <dbReference type="NCBI Taxonomy" id="2591634"/>
    <lineage>
        <taxon>Bacteria</taxon>
        <taxon>Pseudomonadati</taxon>
        <taxon>Bacteroidota</taxon>
        <taxon>Cytophagia</taxon>
        <taxon>Cytophagales</taxon>
        <taxon>Cyclobacteriaceae</taxon>
        <taxon>Echinicola</taxon>
    </lineage>
</organism>
<dbReference type="Pfam" id="PF05343">
    <property type="entry name" value="Peptidase_M42"/>
    <property type="match status" value="1"/>
</dbReference>
<dbReference type="EMBL" id="CP041253">
    <property type="protein sequence ID" value="QDH77988.1"/>
    <property type="molecule type" value="Genomic_DNA"/>
</dbReference>
<dbReference type="InterPro" id="IPR023367">
    <property type="entry name" value="Peptidase_M42_dom2"/>
</dbReference>
<dbReference type="RefSeq" id="WP_141613251.1">
    <property type="nucleotide sequence ID" value="NZ_CP041253.1"/>
</dbReference>
<evidence type="ECO:0000256" key="7">
    <source>
        <dbReference type="PIRSR" id="PIRSR001123-1"/>
    </source>
</evidence>
<reference evidence="9 10" key="1">
    <citation type="submission" date="2019-06" db="EMBL/GenBank/DDBJ databases">
        <title>Echinicola alkalisoli sp. nov. isolated from saline soil.</title>
        <authorList>
            <person name="Sun J.-Q."/>
            <person name="Xu L."/>
        </authorList>
    </citation>
    <scope>NUCLEOTIDE SEQUENCE [LARGE SCALE GENOMIC DNA]</scope>
    <source>
        <strain evidence="9 10">LN3S3</strain>
    </source>
</reference>
<feature type="binding site" evidence="8">
    <location>
        <position position="149"/>
    </location>
    <ligand>
        <name>Zn(2+)</name>
        <dbReference type="ChEBI" id="CHEBI:29105"/>
        <label>2</label>
    </ligand>
</feature>
<feature type="active site" description="Proton acceptor" evidence="7">
    <location>
        <position position="175"/>
    </location>
</feature>
<feature type="binding site" evidence="8">
    <location>
        <position position="280"/>
    </location>
    <ligand>
        <name>Zn(2+)</name>
        <dbReference type="ChEBI" id="CHEBI:29105"/>
        <label>2</label>
    </ligand>
</feature>
<dbReference type="PIRSF" id="PIRSF001123">
    <property type="entry name" value="PepA_GA"/>
    <property type="match status" value="1"/>
</dbReference>
<dbReference type="Gene3D" id="3.40.630.10">
    <property type="entry name" value="Zn peptidases"/>
    <property type="match status" value="1"/>
</dbReference>
<keyword evidence="5 9" id="KW-0378">Hydrolase</keyword>
<protein>
    <submittedName>
        <fullName evidence="9">M20/M25/M40 family metallo-hydrolase</fullName>
    </submittedName>
</protein>
<evidence type="ECO:0000256" key="4">
    <source>
        <dbReference type="ARBA" id="ARBA00022723"/>
    </source>
</evidence>
<dbReference type="InterPro" id="IPR008007">
    <property type="entry name" value="Peptidase_M42"/>
</dbReference>
<comment type="cofactor">
    <cofactor evidence="8">
        <name>a divalent metal cation</name>
        <dbReference type="ChEBI" id="CHEBI:60240"/>
    </cofactor>
    <text evidence="8">Binds 2 divalent metal cations per subunit.</text>
</comment>
<dbReference type="GO" id="GO:0004177">
    <property type="term" value="F:aminopeptidase activity"/>
    <property type="evidence" value="ECO:0007669"/>
    <property type="project" value="UniProtKB-UniRule"/>
</dbReference>
<dbReference type="InterPro" id="IPR051464">
    <property type="entry name" value="Peptidase_M42_aminopept"/>
</dbReference>
<dbReference type="Gene3D" id="2.40.30.40">
    <property type="entry name" value="Peptidase M42, domain 2"/>
    <property type="match status" value="1"/>
</dbReference>
<accession>A0A514CDU9</accession>